<gene>
    <name evidence="2" type="ORF">PVAP13_2KG257600</name>
</gene>
<sequence length="57" mass="6920">MISLRKCFLAACMLFRSFAGNEYNHWLIEYEKDVKRNHMLVVHTAYVHHLARYSYIE</sequence>
<keyword evidence="1" id="KW-0732">Signal</keyword>
<evidence type="ECO:0000313" key="2">
    <source>
        <dbReference type="EMBL" id="KAG2642112.1"/>
    </source>
</evidence>
<dbReference type="EMBL" id="CM029039">
    <property type="protein sequence ID" value="KAG2642112.1"/>
    <property type="molecule type" value="Genomic_DNA"/>
</dbReference>
<evidence type="ECO:0000256" key="1">
    <source>
        <dbReference type="SAM" id="SignalP"/>
    </source>
</evidence>
<name>A0A8T0W191_PANVG</name>
<feature type="chain" id="PRO_5035760957" evidence="1">
    <location>
        <begin position="20"/>
        <end position="57"/>
    </location>
</feature>
<dbReference type="Proteomes" id="UP000823388">
    <property type="component" value="Chromosome 2K"/>
</dbReference>
<evidence type="ECO:0000313" key="3">
    <source>
        <dbReference type="Proteomes" id="UP000823388"/>
    </source>
</evidence>
<protein>
    <submittedName>
        <fullName evidence="2">Uncharacterized protein</fullName>
    </submittedName>
</protein>
<organism evidence="2 3">
    <name type="scientific">Panicum virgatum</name>
    <name type="common">Blackwell switchgrass</name>
    <dbReference type="NCBI Taxonomy" id="38727"/>
    <lineage>
        <taxon>Eukaryota</taxon>
        <taxon>Viridiplantae</taxon>
        <taxon>Streptophyta</taxon>
        <taxon>Embryophyta</taxon>
        <taxon>Tracheophyta</taxon>
        <taxon>Spermatophyta</taxon>
        <taxon>Magnoliopsida</taxon>
        <taxon>Liliopsida</taxon>
        <taxon>Poales</taxon>
        <taxon>Poaceae</taxon>
        <taxon>PACMAD clade</taxon>
        <taxon>Panicoideae</taxon>
        <taxon>Panicodae</taxon>
        <taxon>Paniceae</taxon>
        <taxon>Panicinae</taxon>
        <taxon>Panicum</taxon>
        <taxon>Panicum sect. Hiantes</taxon>
    </lineage>
</organism>
<accession>A0A8T0W191</accession>
<feature type="signal peptide" evidence="1">
    <location>
        <begin position="1"/>
        <end position="19"/>
    </location>
</feature>
<keyword evidence="3" id="KW-1185">Reference proteome</keyword>
<comment type="caution">
    <text evidence="2">The sequence shown here is derived from an EMBL/GenBank/DDBJ whole genome shotgun (WGS) entry which is preliminary data.</text>
</comment>
<reference evidence="2 3" key="1">
    <citation type="submission" date="2020-05" db="EMBL/GenBank/DDBJ databases">
        <title>WGS assembly of Panicum virgatum.</title>
        <authorList>
            <person name="Lovell J.T."/>
            <person name="Jenkins J."/>
            <person name="Shu S."/>
            <person name="Juenger T.E."/>
            <person name="Schmutz J."/>
        </authorList>
    </citation>
    <scope>NUCLEOTIDE SEQUENCE [LARGE SCALE GENOMIC DNA]</scope>
    <source>
        <strain evidence="3">cv. AP13</strain>
    </source>
</reference>
<proteinExistence type="predicted"/>
<dbReference type="AlphaFoldDB" id="A0A8T0W191"/>